<dbReference type="AlphaFoldDB" id="A0AAP0K9J9"/>
<evidence type="ECO:0000313" key="3">
    <source>
        <dbReference type="Proteomes" id="UP001419268"/>
    </source>
</evidence>
<keyword evidence="3" id="KW-1185">Reference proteome</keyword>
<evidence type="ECO:0000313" key="2">
    <source>
        <dbReference type="EMBL" id="KAK9147875.1"/>
    </source>
</evidence>
<reference evidence="2 3" key="1">
    <citation type="submission" date="2024-01" db="EMBL/GenBank/DDBJ databases">
        <title>Genome assemblies of Stephania.</title>
        <authorList>
            <person name="Yang L."/>
        </authorList>
    </citation>
    <scope>NUCLEOTIDE SEQUENCE [LARGE SCALE GENOMIC DNA]</scope>
    <source>
        <strain evidence="2">JXDWG</strain>
        <tissue evidence="2">Leaf</tissue>
    </source>
</reference>
<comment type="caution">
    <text evidence="2">The sequence shown here is derived from an EMBL/GenBank/DDBJ whole genome shotgun (WGS) entry which is preliminary data.</text>
</comment>
<proteinExistence type="predicted"/>
<sequence>MLCHSCQSTGATLGPMASACEQRSMHRKEIGGGVAEDDDDESGDEIDRDDDGDGGGDSDGDDDESGREEGLAGVISDIIMSVADL</sequence>
<feature type="region of interest" description="Disordered" evidence="1">
    <location>
        <begin position="1"/>
        <end position="76"/>
    </location>
</feature>
<dbReference type="EMBL" id="JBBNAG010000003">
    <property type="protein sequence ID" value="KAK9147875.1"/>
    <property type="molecule type" value="Genomic_DNA"/>
</dbReference>
<name>A0AAP0K9J9_9MAGN</name>
<evidence type="ECO:0000256" key="1">
    <source>
        <dbReference type="SAM" id="MobiDB-lite"/>
    </source>
</evidence>
<accession>A0AAP0K9J9</accession>
<dbReference type="Proteomes" id="UP001419268">
    <property type="component" value="Unassembled WGS sequence"/>
</dbReference>
<organism evidence="2 3">
    <name type="scientific">Stephania cephalantha</name>
    <dbReference type="NCBI Taxonomy" id="152367"/>
    <lineage>
        <taxon>Eukaryota</taxon>
        <taxon>Viridiplantae</taxon>
        <taxon>Streptophyta</taxon>
        <taxon>Embryophyta</taxon>
        <taxon>Tracheophyta</taxon>
        <taxon>Spermatophyta</taxon>
        <taxon>Magnoliopsida</taxon>
        <taxon>Ranunculales</taxon>
        <taxon>Menispermaceae</taxon>
        <taxon>Menispermoideae</taxon>
        <taxon>Cissampelideae</taxon>
        <taxon>Stephania</taxon>
    </lineage>
</organism>
<protein>
    <submittedName>
        <fullName evidence="2">Uncharacterized protein</fullName>
    </submittedName>
</protein>
<gene>
    <name evidence="2" type="ORF">Scep_006632</name>
</gene>
<feature type="compositionally biased region" description="Acidic residues" evidence="1">
    <location>
        <begin position="35"/>
        <end position="66"/>
    </location>
</feature>
<feature type="compositionally biased region" description="Polar residues" evidence="1">
    <location>
        <begin position="1"/>
        <end position="11"/>
    </location>
</feature>